<organism evidence="1 2">
    <name type="scientific">Paramuricea clavata</name>
    <name type="common">Red gorgonian</name>
    <name type="synonym">Violescent sea-whip</name>
    <dbReference type="NCBI Taxonomy" id="317549"/>
    <lineage>
        <taxon>Eukaryota</taxon>
        <taxon>Metazoa</taxon>
        <taxon>Cnidaria</taxon>
        <taxon>Anthozoa</taxon>
        <taxon>Octocorallia</taxon>
        <taxon>Malacalcyonacea</taxon>
        <taxon>Plexauridae</taxon>
        <taxon>Paramuricea</taxon>
    </lineage>
</organism>
<dbReference type="AlphaFoldDB" id="A0A7D9DK70"/>
<evidence type="ECO:0000313" key="2">
    <source>
        <dbReference type="Proteomes" id="UP001152795"/>
    </source>
</evidence>
<keyword evidence="2" id="KW-1185">Reference proteome</keyword>
<evidence type="ECO:0000313" key="1">
    <source>
        <dbReference type="EMBL" id="CAB3987914.1"/>
    </source>
</evidence>
<dbReference type="Proteomes" id="UP001152795">
    <property type="component" value="Unassembled WGS sequence"/>
</dbReference>
<accession>A0A7D9DK70</accession>
<dbReference type="EMBL" id="CACRXK020001250">
    <property type="protein sequence ID" value="CAB3987914.1"/>
    <property type="molecule type" value="Genomic_DNA"/>
</dbReference>
<proteinExistence type="predicted"/>
<sequence>MEICCSLKATVGGFCGFDRKDRTHATQVIPILSCKKDISSHLRCCKFSGPQNEVELILSRAGMFKTPHNIEEITICPNHRSMLGVGWSRGSNTRCRIPKEVSRHKGKLPRADRGVGKRISEILLNASGKLIQVGSGMCTNYEKKLNRELNEDVSHVVMDFENLHIMDKEAKIKTQLNAHITKLQVDTPVSIYQPSEALSISFTEEEEKFCETTARDHLNAFLASRDVSPILASVRKSLQGLDNFSAEGAKAFEELQEIIEKLGDECEFSVRKLEDGAEKDQIKYQFEQSKNKIGAWKAHILRSINQGQARLDILKNLGTLSALLVLDWAMKFLPRKFREAQSDWFGKRGISWLITVDMRRSEEGNLEMVTFVHLFEKCTQVSSTVLAIIDDVFHQIKSIAPEITTLFLRQDNTGCYHSAEVLLSVNQIATKHNMKLSMDFSDPQGGKGSCDRKAATIKTNDEVPFPVKWEGISFLNNMKFSKEGIRVWRPYGIGPGKLKLWDDFSVPKDYLPPTLKDPHEVSAHIASVSFTNIMTRRQSKETTVPEQLDSA</sequence>
<dbReference type="PANTHER" id="PTHR33845:SF1">
    <property type="entry name" value="C2H2-TYPE DOMAIN-CONTAINING PROTEIN"/>
    <property type="match status" value="1"/>
</dbReference>
<gene>
    <name evidence="1" type="ORF">PACLA_8A026403</name>
</gene>
<protein>
    <submittedName>
        <fullName evidence="1">Uncharacterized protein</fullName>
    </submittedName>
</protein>
<dbReference type="OrthoDB" id="5989638at2759"/>
<dbReference type="PANTHER" id="PTHR33845">
    <property type="entry name" value="C2H2-TYPE DOMAIN-CONTAINING PROTEIN"/>
    <property type="match status" value="1"/>
</dbReference>
<name>A0A7D9DK70_PARCT</name>
<comment type="caution">
    <text evidence="1">The sequence shown here is derived from an EMBL/GenBank/DDBJ whole genome shotgun (WGS) entry which is preliminary data.</text>
</comment>
<reference evidence="1" key="1">
    <citation type="submission" date="2020-04" db="EMBL/GenBank/DDBJ databases">
        <authorList>
            <person name="Alioto T."/>
            <person name="Alioto T."/>
            <person name="Gomez Garrido J."/>
        </authorList>
    </citation>
    <scope>NUCLEOTIDE SEQUENCE</scope>
    <source>
        <strain evidence="1">A484AB</strain>
    </source>
</reference>